<evidence type="ECO:0000313" key="3">
    <source>
        <dbReference type="Proteomes" id="UP000428325"/>
    </source>
</evidence>
<organism evidence="2 3">
    <name type="scientific">Haloplanus rallus</name>
    <dbReference type="NCBI Taxonomy" id="1816183"/>
    <lineage>
        <taxon>Archaea</taxon>
        <taxon>Methanobacteriati</taxon>
        <taxon>Methanobacteriota</taxon>
        <taxon>Stenosarchaea group</taxon>
        <taxon>Halobacteria</taxon>
        <taxon>Halobacteriales</taxon>
        <taxon>Haloferacaceae</taxon>
        <taxon>Haloplanus</taxon>
    </lineage>
</organism>
<feature type="compositionally biased region" description="Basic and acidic residues" evidence="1">
    <location>
        <begin position="41"/>
        <end position="63"/>
    </location>
</feature>
<dbReference type="RefSeq" id="WP_157687926.1">
    <property type="nucleotide sequence ID" value="NZ_CP034345.1"/>
</dbReference>
<proteinExistence type="predicted"/>
<accession>A0A6B9F0H7</accession>
<keyword evidence="3" id="KW-1185">Reference proteome</keyword>
<feature type="region of interest" description="Disordered" evidence="1">
    <location>
        <begin position="18"/>
        <end position="106"/>
    </location>
</feature>
<name>A0A6B9F0H7_9EURY</name>
<dbReference type="KEGG" id="hra:EI982_02180"/>
<reference evidence="2 3" key="1">
    <citation type="submission" date="2018-12" db="EMBL/GenBank/DDBJ databases">
        <title>Complete genome sequence of Haloplanus rallus MBLA0036.</title>
        <authorList>
            <person name="Nam Y.-d."/>
            <person name="Kang J."/>
            <person name="Chung W.-H."/>
            <person name="Park Y.S."/>
        </authorList>
    </citation>
    <scope>NUCLEOTIDE SEQUENCE [LARGE SCALE GENOMIC DNA]</scope>
    <source>
        <strain evidence="2 3">MBLA0036</strain>
    </source>
</reference>
<dbReference type="Proteomes" id="UP000428325">
    <property type="component" value="Chromosome"/>
</dbReference>
<dbReference type="GeneID" id="43368312"/>
<dbReference type="EMBL" id="CP034345">
    <property type="protein sequence ID" value="QGX93685.1"/>
    <property type="molecule type" value="Genomic_DNA"/>
</dbReference>
<gene>
    <name evidence="2" type="ORF">EI982_02180</name>
</gene>
<evidence type="ECO:0000256" key="1">
    <source>
        <dbReference type="SAM" id="MobiDB-lite"/>
    </source>
</evidence>
<evidence type="ECO:0000313" key="2">
    <source>
        <dbReference type="EMBL" id="QGX93685.1"/>
    </source>
</evidence>
<protein>
    <submittedName>
        <fullName evidence="2">Uncharacterized protein</fullName>
    </submittedName>
</protein>
<sequence length="106" mass="11373">MTDTFVLGGFTAYVLFDGNESDGITSYEGDRRNTTIGRTILRSDHRQPRSSAQRDRSEGKRTGDAGTTQPLTRPPGAEVGVDTLGGTLPFVSDDGTTVESRPPDPD</sequence>
<dbReference type="AlphaFoldDB" id="A0A6B9F0H7"/>